<protein>
    <submittedName>
        <fullName evidence="1">Uncharacterized protein</fullName>
    </submittedName>
</protein>
<sequence>MASIQTLERRIQALEARLADVEGGYGDTLYKLHRASVKSDLRMAKVLEHLKIADVSDGDVDEVLDGD</sequence>
<evidence type="ECO:0000313" key="2">
    <source>
        <dbReference type="Proteomes" id="UP000294257"/>
    </source>
</evidence>
<evidence type="ECO:0000313" key="1">
    <source>
        <dbReference type="EMBL" id="RZS32199.1"/>
    </source>
</evidence>
<dbReference type="OrthoDB" id="4569727at2"/>
<gene>
    <name evidence="1" type="ORF">EV193_11340</name>
</gene>
<name>A0A4V2ERJ8_9PSEU</name>
<accession>A0A4V2ERJ8</accession>
<dbReference type="AlphaFoldDB" id="A0A4V2ERJ8"/>
<reference evidence="1 2" key="1">
    <citation type="submission" date="2019-02" db="EMBL/GenBank/DDBJ databases">
        <title>Genomic Encyclopedia of Type Strains, Phase IV (KMG-IV): sequencing the most valuable type-strain genomes for metagenomic binning, comparative biology and taxonomic classification.</title>
        <authorList>
            <person name="Goeker M."/>
        </authorList>
    </citation>
    <scope>NUCLEOTIDE SEQUENCE [LARGE SCALE GENOMIC DNA]</scope>
    <source>
        <strain evidence="1 2">DSM 101727</strain>
    </source>
</reference>
<dbReference type="RefSeq" id="WP_130348020.1">
    <property type="nucleotide sequence ID" value="NZ_SGWQ01000013.1"/>
</dbReference>
<dbReference type="EMBL" id="SGWQ01000013">
    <property type="protein sequence ID" value="RZS32199.1"/>
    <property type="molecule type" value="Genomic_DNA"/>
</dbReference>
<proteinExistence type="predicted"/>
<comment type="caution">
    <text evidence="1">The sequence shown here is derived from an EMBL/GenBank/DDBJ whole genome shotgun (WGS) entry which is preliminary data.</text>
</comment>
<dbReference type="Proteomes" id="UP000294257">
    <property type="component" value="Unassembled WGS sequence"/>
</dbReference>
<organism evidence="1 2">
    <name type="scientific">Herbihabitans rhizosphaerae</name>
    <dbReference type="NCBI Taxonomy" id="1872711"/>
    <lineage>
        <taxon>Bacteria</taxon>
        <taxon>Bacillati</taxon>
        <taxon>Actinomycetota</taxon>
        <taxon>Actinomycetes</taxon>
        <taxon>Pseudonocardiales</taxon>
        <taxon>Pseudonocardiaceae</taxon>
        <taxon>Herbihabitans</taxon>
    </lineage>
</organism>
<keyword evidence="2" id="KW-1185">Reference proteome</keyword>